<protein>
    <recommendedName>
        <fullName evidence="3 15">Dihydrolipoyl dehydrogenase</fullName>
        <ecNumber evidence="3 15">1.8.1.4</ecNumber>
    </recommendedName>
</protein>
<evidence type="ECO:0000256" key="1">
    <source>
        <dbReference type="ARBA" id="ARBA00004496"/>
    </source>
</evidence>
<gene>
    <name evidence="18" type="primary">lpdA</name>
    <name evidence="18" type="ORF">C0601_08475</name>
</gene>
<evidence type="ECO:0000256" key="3">
    <source>
        <dbReference type="ARBA" id="ARBA00012608"/>
    </source>
</evidence>
<dbReference type="PRINTS" id="PR00411">
    <property type="entry name" value="PNDRDTASEI"/>
</dbReference>
<dbReference type="Gene3D" id="3.50.50.60">
    <property type="entry name" value="FAD/NAD(P)-binding domain"/>
    <property type="match status" value="2"/>
</dbReference>
<dbReference type="InterPro" id="IPR004099">
    <property type="entry name" value="Pyr_nucl-diS_OxRdtase_dimer"/>
</dbReference>
<keyword evidence="5 15" id="KW-0285">Flavoprotein</keyword>
<evidence type="ECO:0000256" key="12">
    <source>
        <dbReference type="PIRSR" id="PIRSR000350-2"/>
    </source>
</evidence>
<dbReference type="PROSITE" id="PS00076">
    <property type="entry name" value="PYRIDINE_REDOX_1"/>
    <property type="match status" value="1"/>
</dbReference>
<comment type="cofactor">
    <cofactor evidence="13 15">
        <name>FAD</name>
        <dbReference type="ChEBI" id="CHEBI:57692"/>
    </cofactor>
    <text evidence="13 15">Binds 1 FAD per subunit.</text>
</comment>
<feature type="binding site" evidence="13">
    <location>
        <position position="297"/>
    </location>
    <ligand>
        <name>FAD</name>
        <dbReference type="ChEBI" id="CHEBI:57692"/>
    </ligand>
</feature>
<dbReference type="InterPro" id="IPR001100">
    <property type="entry name" value="Pyr_nuc-diS_OxRdtase"/>
</dbReference>
<dbReference type="PIRSF" id="PIRSF000350">
    <property type="entry name" value="Mercury_reductase_MerA"/>
    <property type="match status" value="1"/>
</dbReference>
<dbReference type="SUPFAM" id="SSF51905">
    <property type="entry name" value="FAD/NAD(P)-binding domain"/>
    <property type="match status" value="1"/>
</dbReference>
<evidence type="ECO:0000256" key="14">
    <source>
        <dbReference type="PIRSR" id="PIRSR000350-4"/>
    </source>
</evidence>
<dbReference type="GO" id="GO:0004148">
    <property type="term" value="F:dihydrolipoyl dehydrogenase (NADH) activity"/>
    <property type="evidence" value="ECO:0007669"/>
    <property type="project" value="UniProtKB-EC"/>
</dbReference>
<evidence type="ECO:0000256" key="9">
    <source>
        <dbReference type="ARBA" id="ARBA00023157"/>
    </source>
</evidence>
<comment type="miscellaneous">
    <text evidence="15">The active site is a redox-active disulfide bond.</text>
</comment>
<comment type="caution">
    <text evidence="18">The sequence shown here is derived from an EMBL/GenBank/DDBJ whole genome shotgun (WGS) entry which is preliminary data.</text>
</comment>
<dbReference type="SUPFAM" id="SSF55424">
    <property type="entry name" value="FAD/NAD-linked reductases, dimerisation (C-terminal) domain"/>
    <property type="match status" value="1"/>
</dbReference>
<dbReference type="EMBL" id="PKTG01000097">
    <property type="protein sequence ID" value="PLX17002.1"/>
    <property type="molecule type" value="Genomic_DNA"/>
</dbReference>
<evidence type="ECO:0000256" key="2">
    <source>
        <dbReference type="ARBA" id="ARBA00007532"/>
    </source>
</evidence>
<dbReference type="InterPro" id="IPR050151">
    <property type="entry name" value="Class-I_Pyr_Nuc-Dis_Oxidored"/>
</dbReference>
<evidence type="ECO:0000256" key="4">
    <source>
        <dbReference type="ARBA" id="ARBA00022490"/>
    </source>
</evidence>
<feature type="binding site" evidence="13">
    <location>
        <begin position="136"/>
        <end position="138"/>
    </location>
    <ligand>
        <name>FAD</name>
        <dbReference type="ChEBI" id="CHEBI:57692"/>
    </ligand>
</feature>
<name>A0A2N5ZEC0_MUIH1</name>
<dbReference type="Proteomes" id="UP000234857">
    <property type="component" value="Unassembled WGS sequence"/>
</dbReference>
<proteinExistence type="inferred from homology"/>
<dbReference type="NCBIfam" id="TIGR01350">
    <property type="entry name" value="lipoamide_DH"/>
    <property type="match status" value="1"/>
</dbReference>
<comment type="similarity">
    <text evidence="2 15">Belongs to the class-I pyridine nucleotide-disulfide oxidoreductase family.</text>
</comment>
<comment type="subcellular location">
    <subcellularLocation>
        <location evidence="1">Cytoplasm</location>
    </subcellularLocation>
</comment>
<evidence type="ECO:0000259" key="17">
    <source>
        <dbReference type="Pfam" id="PF07992"/>
    </source>
</evidence>
<dbReference type="GO" id="GO:0050660">
    <property type="term" value="F:flavin adenine dinucleotide binding"/>
    <property type="evidence" value="ECO:0007669"/>
    <property type="project" value="InterPro"/>
</dbReference>
<evidence type="ECO:0000256" key="15">
    <source>
        <dbReference type="RuleBase" id="RU003692"/>
    </source>
</evidence>
<dbReference type="PANTHER" id="PTHR22912:SF217">
    <property type="entry name" value="DIHYDROLIPOYL DEHYDROGENASE"/>
    <property type="match status" value="1"/>
</dbReference>
<evidence type="ECO:0000256" key="5">
    <source>
        <dbReference type="ARBA" id="ARBA00022630"/>
    </source>
</evidence>
<feature type="binding site" evidence="13">
    <location>
        <position position="260"/>
    </location>
    <ligand>
        <name>NAD(+)</name>
        <dbReference type="ChEBI" id="CHEBI:57540"/>
    </ligand>
</feature>
<comment type="catalytic activity">
    <reaction evidence="11 15">
        <text>N(6)-[(R)-dihydrolipoyl]-L-lysyl-[protein] + NAD(+) = N(6)-[(R)-lipoyl]-L-lysyl-[protein] + NADH + H(+)</text>
        <dbReference type="Rhea" id="RHEA:15045"/>
        <dbReference type="Rhea" id="RHEA-COMP:10474"/>
        <dbReference type="Rhea" id="RHEA-COMP:10475"/>
        <dbReference type="ChEBI" id="CHEBI:15378"/>
        <dbReference type="ChEBI" id="CHEBI:57540"/>
        <dbReference type="ChEBI" id="CHEBI:57945"/>
        <dbReference type="ChEBI" id="CHEBI:83099"/>
        <dbReference type="ChEBI" id="CHEBI:83100"/>
        <dbReference type="EC" id="1.8.1.4"/>
    </reaction>
</comment>
<evidence type="ECO:0000259" key="16">
    <source>
        <dbReference type="Pfam" id="PF02852"/>
    </source>
</evidence>
<dbReference type="FunFam" id="3.30.390.30:FF:000001">
    <property type="entry name" value="Dihydrolipoyl dehydrogenase"/>
    <property type="match status" value="1"/>
</dbReference>
<evidence type="ECO:0000313" key="19">
    <source>
        <dbReference type="Proteomes" id="UP000234857"/>
    </source>
</evidence>
<dbReference type="PRINTS" id="PR00368">
    <property type="entry name" value="FADPNR"/>
</dbReference>
<dbReference type="Pfam" id="PF07992">
    <property type="entry name" value="Pyr_redox_2"/>
    <property type="match status" value="1"/>
</dbReference>
<feature type="binding site" evidence="13">
    <location>
        <begin position="173"/>
        <end position="180"/>
    </location>
    <ligand>
        <name>NAD(+)</name>
        <dbReference type="ChEBI" id="CHEBI:57540"/>
    </ligand>
</feature>
<evidence type="ECO:0000256" key="8">
    <source>
        <dbReference type="ARBA" id="ARBA00023027"/>
    </source>
</evidence>
<dbReference type="InterPro" id="IPR006258">
    <property type="entry name" value="Lipoamide_DH"/>
</dbReference>
<evidence type="ECO:0000256" key="7">
    <source>
        <dbReference type="ARBA" id="ARBA00023002"/>
    </source>
</evidence>
<sequence>MMYDVAVIGSGPGGYVAAIYAAIQGKKTVIFEKGNIGGTCLNVGCIPTKALLASAELLKKIKHSEDFGIEVEGVKINTETMFNQKEEIVQKLRKGVEGLLKGHKIDIVNEKATLKEKGKVHTQSGEYQANSIIIATGSEPLDIPGMETDGNLILNSTHALSCKELPEKAVVIGGGVIGIEFASIWSTLGVQVEVVEMADEIIPAADKEIAKRLRLMLKKNKIKFHTKTKVEALDKKDNSVLVKLDNKKEIEADKVLVAVGRKLNLEYIELDVEMEGRFIKTDPTMKTSVDGVYAIGDITSIWQLAHVASSQAFVAVDSICGKEAYFSYRAIPSCVYSIPEIAWCGKTEDELKENGEPYKKGMFRFSALGKAMALREKDGFVKVLSDEMDNILGVHIIGPKATELISEANLALASRLKLYEWGGVIHAHPTLSEILMEAVHDAENHCIHSI</sequence>
<keyword evidence="7 15" id="KW-0560">Oxidoreductase</keyword>
<evidence type="ECO:0000256" key="11">
    <source>
        <dbReference type="ARBA" id="ARBA00049187"/>
    </source>
</evidence>
<dbReference type="InterPro" id="IPR023753">
    <property type="entry name" value="FAD/NAD-binding_dom"/>
</dbReference>
<dbReference type="EC" id="1.8.1.4" evidence="3 15"/>
<evidence type="ECO:0000313" key="18">
    <source>
        <dbReference type="EMBL" id="PLX17002.1"/>
    </source>
</evidence>
<organism evidence="18 19">
    <name type="scientific">Muiribacterium halophilum</name>
    <dbReference type="NCBI Taxonomy" id="2053465"/>
    <lineage>
        <taxon>Bacteria</taxon>
        <taxon>Candidatus Muiribacteriota</taxon>
        <taxon>Candidatus Muiribacteriia</taxon>
        <taxon>Candidatus Muiribacteriales</taxon>
        <taxon>Candidatus Muiribacteriaceae</taxon>
        <taxon>Candidatus Muiribacterium</taxon>
    </lineage>
</organism>
<accession>A0A2N5ZEC0</accession>
<dbReference type="Gene3D" id="3.30.390.30">
    <property type="match status" value="1"/>
</dbReference>
<feature type="domain" description="FAD/NAD(P)-binding" evidence="17">
    <location>
        <begin position="3"/>
        <end position="312"/>
    </location>
</feature>
<keyword evidence="10 15" id="KW-0676">Redox-active center</keyword>
<evidence type="ECO:0000256" key="13">
    <source>
        <dbReference type="PIRSR" id="PIRSR000350-3"/>
    </source>
</evidence>
<dbReference type="InterPro" id="IPR036188">
    <property type="entry name" value="FAD/NAD-bd_sf"/>
</dbReference>
<keyword evidence="4" id="KW-0963">Cytoplasm</keyword>
<feature type="active site" description="Proton acceptor" evidence="12">
    <location>
        <position position="428"/>
    </location>
</feature>
<dbReference type="InterPro" id="IPR016156">
    <property type="entry name" value="FAD/NAD-linked_Rdtase_dimer_sf"/>
</dbReference>
<dbReference type="InterPro" id="IPR012999">
    <property type="entry name" value="Pyr_OxRdtase_I_AS"/>
</dbReference>
<feature type="binding site" evidence="13">
    <location>
        <position position="49"/>
    </location>
    <ligand>
        <name>FAD</name>
        <dbReference type="ChEBI" id="CHEBI:57692"/>
    </ligand>
</feature>
<dbReference type="AlphaFoldDB" id="A0A2N5ZEC0"/>
<keyword evidence="13" id="KW-0547">Nucleotide-binding</keyword>
<feature type="disulfide bond" description="Redox-active" evidence="14">
    <location>
        <begin position="40"/>
        <end position="45"/>
    </location>
</feature>
<keyword evidence="9" id="KW-1015">Disulfide bond</keyword>
<dbReference type="PANTHER" id="PTHR22912">
    <property type="entry name" value="DISULFIDE OXIDOREDUCTASE"/>
    <property type="match status" value="1"/>
</dbReference>
<evidence type="ECO:0000256" key="10">
    <source>
        <dbReference type="ARBA" id="ARBA00023284"/>
    </source>
</evidence>
<feature type="binding site" evidence="13">
    <location>
        <position position="196"/>
    </location>
    <ligand>
        <name>NAD(+)</name>
        <dbReference type="ChEBI" id="CHEBI:57540"/>
    </ligand>
</feature>
<dbReference type="GO" id="GO:0005737">
    <property type="term" value="C:cytoplasm"/>
    <property type="evidence" value="ECO:0007669"/>
    <property type="project" value="UniProtKB-SubCell"/>
</dbReference>
<evidence type="ECO:0000256" key="6">
    <source>
        <dbReference type="ARBA" id="ARBA00022827"/>
    </source>
</evidence>
<dbReference type="Pfam" id="PF02852">
    <property type="entry name" value="Pyr_redox_dim"/>
    <property type="match status" value="1"/>
</dbReference>
<keyword evidence="6 13" id="KW-0274">FAD</keyword>
<dbReference type="GO" id="GO:0006103">
    <property type="term" value="P:2-oxoglutarate metabolic process"/>
    <property type="evidence" value="ECO:0007669"/>
    <property type="project" value="TreeGrafter"/>
</dbReference>
<feature type="domain" description="Pyridine nucleotide-disulphide oxidoreductase dimerisation" evidence="16">
    <location>
        <begin position="331"/>
        <end position="438"/>
    </location>
</feature>
<reference evidence="18 19" key="1">
    <citation type="submission" date="2017-11" db="EMBL/GenBank/DDBJ databases">
        <title>Genome-resolved metagenomics identifies genetic mobility, metabolic interactions, and unexpected diversity in perchlorate-reducing communities.</title>
        <authorList>
            <person name="Barnum T.P."/>
            <person name="Figueroa I.A."/>
            <person name="Carlstrom C.I."/>
            <person name="Lucas L.N."/>
            <person name="Engelbrektson A.L."/>
            <person name="Coates J.D."/>
        </authorList>
    </citation>
    <scope>NUCLEOTIDE SEQUENCE [LARGE SCALE GENOMIC DNA]</scope>
    <source>
        <strain evidence="18">BM706</strain>
    </source>
</reference>
<keyword evidence="8 13" id="KW-0520">NAD</keyword>